<gene>
    <name evidence="1" type="ORF">CHARACLAT_009029</name>
</gene>
<comment type="caution">
    <text evidence="1">The sequence shown here is derived from an EMBL/GenBank/DDBJ whole genome shotgun (WGS) entry which is preliminary data.</text>
</comment>
<keyword evidence="2" id="KW-1185">Reference proteome</keyword>
<reference evidence="1 2" key="1">
    <citation type="submission" date="2021-06" db="EMBL/GenBank/DDBJ databases">
        <authorList>
            <person name="Palmer J.M."/>
        </authorList>
    </citation>
    <scope>NUCLEOTIDE SEQUENCE [LARGE SCALE GENOMIC DNA]</scope>
    <source>
        <strain evidence="1 2">CL_MEX2019</strain>
        <tissue evidence="1">Muscle</tissue>
    </source>
</reference>
<dbReference type="EMBL" id="JAHUTJ010041526">
    <property type="protein sequence ID" value="MED6280274.1"/>
    <property type="molecule type" value="Genomic_DNA"/>
</dbReference>
<name>A0ABU7E144_9TELE</name>
<evidence type="ECO:0000313" key="2">
    <source>
        <dbReference type="Proteomes" id="UP001352852"/>
    </source>
</evidence>
<evidence type="ECO:0000313" key="1">
    <source>
        <dbReference type="EMBL" id="MED6280274.1"/>
    </source>
</evidence>
<protein>
    <submittedName>
        <fullName evidence="1">Uncharacterized protein</fullName>
    </submittedName>
</protein>
<sequence length="99" mass="10961">MQLKWNIPQSMGLYRPWRCPALVCHSVLKNTYRAASLRIPPICELVGVLTQPLLCCSFLPPYFTASSQSAGRKAWSCRIPPPTPVAMTMSTGPGSILLW</sequence>
<accession>A0ABU7E144</accession>
<dbReference type="Proteomes" id="UP001352852">
    <property type="component" value="Unassembled WGS sequence"/>
</dbReference>
<proteinExistence type="predicted"/>
<organism evidence="1 2">
    <name type="scientific">Characodon lateralis</name>
    <dbReference type="NCBI Taxonomy" id="208331"/>
    <lineage>
        <taxon>Eukaryota</taxon>
        <taxon>Metazoa</taxon>
        <taxon>Chordata</taxon>
        <taxon>Craniata</taxon>
        <taxon>Vertebrata</taxon>
        <taxon>Euteleostomi</taxon>
        <taxon>Actinopterygii</taxon>
        <taxon>Neopterygii</taxon>
        <taxon>Teleostei</taxon>
        <taxon>Neoteleostei</taxon>
        <taxon>Acanthomorphata</taxon>
        <taxon>Ovalentaria</taxon>
        <taxon>Atherinomorphae</taxon>
        <taxon>Cyprinodontiformes</taxon>
        <taxon>Goodeidae</taxon>
        <taxon>Characodon</taxon>
    </lineage>
</organism>